<comment type="caution">
    <text evidence="1">The sequence shown here is derived from an EMBL/GenBank/DDBJ whole genome shotgun (WGS) entry which is preliminary data.</text>
</comment>
<proteinExistence type="predicted"/>
<gene>
    <name evidence="1" type="primary">X975_12067</name>
    <name evidence="1" type="ORF">TNIN_257571</name>
</gene>
<accession>A0A8X7CLG4</accession>
<sequence>MANNLPTIPAFEASTNPSESWRHWKEDFEDYLEALRYSEAPEKTKTALFRHLCGEELKKQLRAFDLKPNDGCEGVTLQQFLKIKQEQGEKFTDYYSRLRNAVVECNYGESQDRMLRDKLIQGLLDKAFQERLIRETSKKARALQEVVSECKTTENSKVQASVMNEKLSVNALKNFKNYRKQRINNQKTEFNCKQCRKKHEKKKCPAFGTKCRNCDGRNHWAKMCRTQSKLKNMAARRVNTMEENSENSDTIYTGELKSVNELGAKETNCVWYEKILVNKNAVTFKLNTGSQMNVIPKSELLKWDEKPVVRNCKIAVLHYSDNRVPILGLEACRELGLIQRLNMIYKTPIETPELVLKEFADVFTGTGRLKRIVKIKLKENSVPHVAAPRKVPLAILRPLYRGCVGEWSLCVFVLRKPDENVDTTPFIFSLGCARGVCRNTCDGHQNSTLSLV</sequence>
<dbReference type="OrthoDB" id="6432207at2759"/>
<evidence type="ECO:0000313" key="2">
    <source>
        <dbReference type="Proteomes" id="UP000886998"/>
    </source>
</evidence>
<dbReference type="AlphaFoldDB" id="A0A8X7CLG4"/>
<reference evidence="1" key="1">
    <citation type="submission" date="2020-08" db="EMBL/GenBank/DDBJ databases">
        <title>Multicomponent nature underlies the extraordinary mechanical properties of spider dragline silk.</title>
        <authorList>
            <person name="Kono N."/>
            <person name="Nakamura H."/>
            <person name="Mori M."/>
            <person name="Yoshida Y."/>
            <person name="Ohtoshi R."/>
            <person name="Malay A.D."/>
            <person name="Moran D.A.P."/>
            <person name="Tomita M."/>
            <person name="Numata K."/>
            <person name="Arakawa K."/>
        </authorList>
    </citation>
    <scope>NUCLEOTIDE SEQUENCE</scope>
</reference>
<dbReference type="Proteomes" id="UP000886998">
    <property type="component" value="Unassembled WGS sequence"/>
</dbReference>
<dbReference type="PANTHER" id="PTHR37984:SF5">
    <property type="entry name" value="PROTEIN NYNRIN-LIKE"/>
    <property type="match status" value="1"/>
</dbReference>
<dbReference type="Gene3D" id="1.10.1200.30">
    <property type="match status" value="1"/>
</dbReference>
<dbReference type="InterPro" id="IPR008916">
    <property type="entry name" value="Retrov_capsid_C"/>
</dbReference>
<keyword evidence="1" id="KW-0808">Transferase</keyword>
<keyword evidence="1" id="KW-0695">RNA-directed DNA polymerase</keyword>
<dbReference type="GO" id="GO:0003964">
    <property type="term" value="F:RNA-directed DNA polymerase activity"/>
    <property type="evidence" value="ECO:0007669"/>
    <property type="project" value="UniProtKB-KW"/>
</dbReference>
<keyword evidence="1" id="KW-0548">Nucleotidyltransferase</keyword>
<protein>
    <submittedName>
        <fullName evidence="1">Reverse transcriptase domain-containing protein</fullName>
    </submittedName>
</protein>
<dbReference type="InterPro" id="IPR050951">
    <property type="entry name" value="Retrovirus_Pol_polyprotein"/>
</dbReference>
<evidence type="ECO:0000313" key="1">
    <source>
        <dbReference type="EMBL" id="GFY77374.1"/>
    </source>
</evidence>
<dbReference type="EMBL" id="BMAV01022428">
    <property type="protein sequence ID" value="GFY77374.1"/>
    <property type="molecule type" value="Genomic_DNA"/>
</dbReference>
<organism evidence="1 2">
    <name type="scientific">Trichonephila inaurata madagascariensis</name>
    <dbReference type="NCBI Taxonomy" id="2747483"/>
    <lineage>
        <taxon>Eukaryota</taxon>
        <taxon>Metazoa</taxon>
        <taxon>Ecdysozoa</taxon>
        <taxon>Arthropoda</taxon>
        <taxon>Chelicerata</taxon>
        <taxon>Arachnida</taxon>
        <taxon>Araneae</taxon>
        <taxon>Araneomorphae</taxon>
        <taxon>Entelegynae</taxon>
        <taxon>Araneoidea</taxon>
        <taxon>Nephilidae</taxon>
        <taxon>Trichonephila</taxon>
        <taxon>Trichonephila inaurata</taxon>
    </lineage>
</organism>
<name>A0A8X7CLG4_9ARAC</name>
<dbReference type="PANTHER" id="PTHR37984">
    <property type="entry name" value="PROTEIN CBG26694"/>
    <property type="match status" value="1"/>
</dbReference>
<keyword evidence="2" id="KW-1185">Reference proteome</keyword>